<dbReference type="STRING" id="1236989.JCM15548_11935"/>
<proteinExistence type="predicted"/>
<organism evidence="4 5">
    <name type="scientific">Geofilum rubicundum JCM 15548</name>
    <dbReference type="NCBI Taxonomy" id="1236989"/>
    <lineage>
        <taxon>Bacteria</taxon>
        <taxon>Pseudomonadati</taxon>
        <taxon>Bacteroidota</taxon>
        <taxon>Bacteroidia</taxon>
        <taxon>Marinilabiliales</taxon>
        <taxon>Marinilabiliaceae</taxon>
        <taxon>Geofilum</taxon>
    </lineage>
</organism>
<evidence type="ECO:0000256" key="2">
    <source>
        <dbReference type="SAM" id="SignalP"/>
    </source>
</evidence>
<feature type="signal peptide" evidence="2">
    <location>
        <begin position="1"/>
        <end position="23"/>
    </location>
</feature>
<evidence type="ECO:0000313" key="4">
    <source>
        <dbReference type="EMBL" id="GAO29715.1"/>
    </source>
</evidence>
<dbReference type="OrthoDB" id="1082240at2"/>
<dbReference type="Proteomes" id="UP000032900">
    <property type="component" value="Unassembled WGS sequence"/>
</dbReference>
<feature type="chain" id="PRO_5002428430" evidence="2">
    <location>
        <begin position="24"/>
        <end position="192"/>
    </location>
</feature>
<keyword evidence="5" id="KW-1185">Reference proteome</keyword>
<reference evidence="4 5" key="1">
    <citation type="journal article" date="2015" name="Microbes Environ.">
        <title>Distribution and evolution of nitrogen fixation genes in the phylum bacteroidetes.</title>
        <authorList>
            <person name="Inoue J."/>
            <person name="Oshima K."/>
            <person name="Suda W."/>
            <person name="Sakamoto M."/>
            <person name="Iino T."/>
            <person name="Noda S."/>
            <person name="Hongoh Y."/>
            <person name="Hattori M."/>
            <person name="Ohkuma M."/>
        </authorList>
    </citation>
    <scope>NUCLEOTIDE SEQUENCE [LARGE SCALE GENOMIC DNA]</scope>
    <source>
        <strain evidence="4">JCM 15548</strain>
    </source>
</reference>
<feature type="domain" description="Outer membrane protein beta-barrel" evidence="3">
    <location>
        <begin position="10"/>
        <end position="148"/>
    </location>
</feature>
<evidence type="ECO:0000313" key="5">
    <source>
        <dbReference type="Proteomes" id="UP000032900"/>
    </source>
</evidence>
<keyword evidence="1 2" id="KW-0732">Signal</keyword>
<dbReference type="Pfam" id="PF13505">
    <property type="entry name" value="OMP_b-brl"/>
    <property type="match status" value="1"/>
</dbReference>
<accession>A0A0E9LXW3</accession>
<dbReference type="AlphaFoldDB" id="A0A0E9LXW3"/>
<dbReference type="EMBL" id="BAZW01000012">
    <property type="protein sequence ID" value="GAO29715.1"/>
    <property type="molecule type" value="Genomic_DNA"/>
</dbReference>
<gene>
    <name evidence="4" type="ORF">JCM15548_11935</name>
</gene>
<comment type="caution">
    <text evidence="4">The sequence shown here is derived from an EMBL/GenBank/DDBJ whole genome shotgun (WGS) entry which is preliminary data.</text>
</comment>
<name>A0A0E9LXW3_9BACT</name>
<dbReference type="Gene3D" id="2.40.160.20">
    <property type="match status" value="1"/>
</dbReference>
<dbReference type="InterPro" id="IPR027385">
    <property type="entry name" value="Beta-barrel_OMP"/>
</dbReference>
<sequence>MKTMKNLMVTALLTFLVSFGSMAQNNMWVGGTLSISSSENGTDRASTTLMPQFGMHLNSNWSVGGSLGFSSSSTDDGVTETKYNTTSLVPFARYWFSEAGNVRFFGQGELPLRFHAGEVNGNDLDGYNSVGLVARPGLGVSLSERWGLTMLMPPVFSFVNTDGSTNFYFGINDGYNIQDYLLDTSVGIIYKF</sequence>
<evidence type="ECO:0000256" key="1">
    <source>
        <dbReference type="ARBA" id="ARBA00022729"/>
    </source>
</evidence>
<evidence type="ECO:0000259" key="3">
    <source>
        <dbReference type="Pfam" id="PF13505"/>
    </source>
</evidence>
<protein>
    <submittedName>
        <fullName evidence="4">Flavobacterial-specific protein antigen</fullName>
    </submittedName>
</protein>